<dbReference type="GeneID" id="11470765"/>
<accession>G8JNS9</accession>
<dbReference type="KEGG" id="erc:Ecym_2642"/>
<dbReference type="OrthoDB" id="10012223at2759"/>
<keyword evidence="1" id="KW-0812">Transmembrane</keyword>
<name>G8JNS9_ERECY</name>
<protein>
    <submittedName>
        <fullName evidence="2">Uncharacterized protein</fullName>
    </submittedName>
</protein>
<feature type="transmembrane region" description="Helical" evidence="1">
    <location>
        <begin position="12"/>
        <end position="33"/>
    </location>
</feature>
<dbReference type="AlphaFoldDB" id="G8JNS9"/>
<reference evidence="3" key="1">
    <citation type="journal article" date="2012" name="G3 (Bethesda)">
        <title>Pichia sorbitophila, an interspecies yeast hybrid reveals early steps of genome resolution following polyploidization.</title>
        <authorList>
            <person name="Leh Louis V."/>
            <person name="Despons L."/>
            <person name="Friedrich A."/>
            <person name="Martin T."/>
            <person name="Durrens P."/>
            <person name="Casaregola S."/>
            <person name="Neuveglise C."/>
            <person name="Fairhead C."/>
            <person name="Marck C."/>
            <person name="Cruz J.A."/>
            <person name="Straub M.L."/>
            <person name="Kugler V."/>
            <person name="Sacerdot C."/>
            <person name="Uzunov Z."/>
            <person name="Thierry A."/>
            <person name="Weiss S."/>
            <person name="Bleykasten C."/>
            <person name="De Montigny J."/>
            <person name="Jacques N."/>
            <person name="Jung P."/>
            <person name="Lemaire M."/>
            <person name="Mallet S."/>
            <person name="Morel G."/>
            <person name="Richard G.F."/>
            <person name="Sarkar A."/>
            <person name="Savel G."/>
            <person name="Schacherer J."/>
            <person name="Seret M.L."/>
            <person name="Talla E."/>
            <person name="Samson G."/>
            <person name="Jubin C."/>
            <person name="Poulain J."/>
            <person name="Vacherie B."/>
            <person name="Barbe V."/>
            <person name="Pelletier E."/>
            <person name="Sherman D.J."/>
            <person name="Westhof E."/>
            <person name="Weissenbach J."/>
            <person name="Baret P.V."/>
            <person name="Wincker P."/>
            <person name="Gaillardin C."/>
            <person name="Dujon B."/>
            <person name="Souciet J.L."/>
        </authorList>
    </citation>
    <scope>NUCLEOTIDE SEQUENCE [LARGE SCALE GENOMIC DNA]</scope>
    <source>
        <strain evidence="3">CBS 270.75 / DBVPG 7215 / KCTC 17166 / NRRL Y-17582</strain>
    </source>
</reference>
<feature type="transmembrane region" description="Helical" evidence="1">
    <location>
        <begin position="119"/>
        <end position="144"/>
    </location>
</feature>
<dbReference type="RefSeq" id="XP_003645171.1">
    <property type="nucleotide sequence ID" value="XM_003645123.1"/>
</dbReference>
<feature type="transmembrane region" description="Helical" evidence="1">
    <location>
        <begin position="178"/>
        <end position="202"/>
    </location>
</feature>
<evidence type="ECO:0000256" key="1">
    <source>
        <dbReference type="SAM" id="Phobius"/>
    </source>
</evidence>
<dbReference type="EMBL" id="CP002498">
    <property type="protein sequence ID" value="AET38354.1"/>
    <property type="molecule type" value="Genomic_DNA"/>
</dbReference>
<sequence length="223" mass="24958">MIIGLVNPQIWIQAVALLIIYVFTFVGILAFLVVLWTPVFLPISVIFGPAGPLGYVLTLYTNTQFFTTMIVNSNLATPWLDHTLSTMLKLPLLPPSAAATQLSEPKQPDAHEILSVMRIVCGGMAMIVVVAIPIVGPIMLMLAMNVKIAYDNFERYLILHGVGQVQRRDLFYQHIIQFIYYGGSYTILSFVPLFSVWAFVCYPIGIKAWGRSNAIYGQKMRKN</sequence>
<evidence type="ECO:0000313" key="2">
    <source>
        <dbReference type="EMBL" id="AET38354.1"/>
    </source>
</evidence>
<evidence type="ECO:0000313" key="3">
    <source>
        <dbReference type="Proteomes" id="UP000006790"/>
    </source>
</evidence>
<dbReference type="Proteomes" id="UP000006790">
    <property type="component" value="Chromosome 2"/>
</dbReference>
<feature type="transmembrane region" description="Helical" evidence="1">
    <location>
        <begin position="39"/>
        <end position="60"/>
    </location>
</feature>
<organism evidence="2 3">
    <name type="scientific">Eremothecium cymbalariae (strain CBS 270.75 / DBVPG 7215 / KCTC 17166 / NRRL Y-17582)</name>
    <name type="common">Yeast</name>
    <dbReference type="NCBI Taxonomy" id="931890"/>
    <lineage>
        <taxon>Eukaryota</taxon>
        <taxon>Fungi</taxon>
        <taxon>Dikarya</taxon>
        <taxon>Ascomycota</taxon>
        <taxon>Saccharomycotina</taxon>
        <taxon>Saccharomycetes</taxon>
        <taxon>Saccharomycetales</taxon>
        <taxon>Saccharomycetaceae</taxon>
        <taxon>Eremothecium</taxon>
    </lineage>
</organism>
<keyword evidence="1" id="KW-0472">Membrane</keyword>
<keyword evidence="3" id="KW-1185">Reference proteome</keyword>
<gene>
    <name evidence="2" type="ordered locus">Ecym_2642</name>
</gene>
<dbReference type="HOGENOM" id="CLU_1240134_0_0_1"/>
<keyword evidence="1" id="KW-1133">Transmembrane helix</keyword>
<dbReference type="InParanoid" id="G8JNS9"/>
<proteinExistence type="predicted"/>
<dbReference type="OMA" id="QFFTTMI"/>